<name>A0AAV9F7H9_ACOCL</name>
<dbReference type="Pfam" id="PF03629">
    <property type="entry name" value="SASA"/>
    <property type="match status" value="1"/>
</dbReference>
<evidence type="ECO:0000256" key="1">
    <source>
        <dbReference type="ARBA" id="ARBA00022801"/>
    </source>
</evidence>
<gene>
    <name evidence="3" type="ORF">QJS10_CPA03g02167</name>
</gene>
<protein>
    <submittedName>
        <fullName evidence="3">Carbohydrate esterase</fullName>
    </submittedName>
</protein>
<dbReference type="AlphaFoldDB" id="A0AAV9F7H9"/>
<dbReference type="PANTHER" id="PTHR31988:SF19">
    <property type="entry name" value="9-O-ACETYL-N-ACETYLNEURAMINIC ACID DEACETYLASE-RELATED"/>
    <property type="match status" value="1"/>
</dbReference>
<dbReference type="Gene3D" id="3.40.50.1110">
    <property type="entry name" value="SGNH hydrolase"/>
    <property type="match status" value="1"/>
</dbReference>
<dbReference type="GO" id="GO:0016787">
    <property type="term" value="F:hydrolase activity"/>
    <property type="evidence" value="ECO:0007669"/>
    <property type="project" value="UniProtKB-KW"/>
</dbReference>
<dbReference type="PANTHER" id="PTHR31988">
    <property type="entry name" value="ESTERASE, PUTATIVE (DUF303)-RELATED"/>
    <property type="match status" value="1"/>
</dbReference>
<organism evidence="3 4">
    <name type="scientific">Acorus calamus</name>
    <name type="common">Sweet flag</name>
    <dbReference type="NCBI Taxonomy" id="4465"/>
    <lineage>
        <taxon>Eukaryota</taxon>
        <taxon>Viridiplantae</taxon>
        <taxon>Streptophyta</taxon>
        <taxon>Embryophyta</taxon>
        <taxon>Tracheophyta</taxon>
        <taxon>Spermatophyta</taxon>
        <taxon>Magnoliopsida</taxon>
        <taxon>Liliopsida</taxon>
        <taxon>Acoraceae</taxon>
        <taxon>Acorus</taxon>
    </lineage>
</organism>
<keyword evidence="4" id="KW-1185">Reference proteome</keyword>
<dbReference type="SUPFAM" id="SSF52266">
    <property type="entry name" value="SGNH hydrolase"/>
    <property type="match status" value="1"/>
</dbReference>
<sequence>MSVSEQTNHQRNKSTTYNIMSSPLYALVLLLSFIRPSTSNPSDVFLLAGQSNMAGRGGIHNNVWDGVIPPQCHPDPSIRRFSASLAWEEAHDPLHADIDVYGVCGVGPGMSFANAVRESRAPSGGIGLVPCAVGSTSIDDWSKGGKLYGTLIRRAQAAVSGGGTIRAVLWYQGEKDAISEELARAYRPKMERFIGDLRGDLALPSLLIIQVAIATGQGPYKDIVRAQQKAIHIPNVVTVDALGLQVSEDYVHLTTQGQVQLGKMLASAYLCH</sequence>
<proteinExistence type="predicted"/>
<evidence type="ECO:0000313" key="3">
    <source>
        <dbReference type="EMBL" id="KAK1321836.1"/>
    </source>
</evidence>
<comment type="caution">
    <text evidence="3">The sequence shown here is derived from an EMBL/GenBank/DDBJ whole genome shotgun (WGS) entry which is preliminary data.</text>
</comment>
<dbReference type="InterPro" id="IPR052940">
    <property type="entry name" value="Carb_Esterase_6"/>
</dbReference>
<dbReference type="EMBL" id="JAUJYO010000003">
    <property type="protein sequence ID" value="KAK1321836.1"/>
    <property type="molecule type" value="Genomic_DNA"/>
</dbReference>
<accession>A0AAV9F7H9</accession>
<evidence type="ECO:0000259" key="2">
    <source>
        <dbReference type="Pfam" id="PF03629"/>
    </source>
</evidence>
<dbReference type="Proteomes" id="UP001180020">
    <property type="component" value="Unassembled WGS sequence"/>
</dbReference>
<keyword evidence="1" id="KW-0378">Hydrolase</keyword>
<reference evidence="3" key="1">
    <citation type="journal article" date="2023" name="Nat. Commun.">
        <title>Diploid and tetraploid genomes of Acorus and the evolution of monocots.</title>
        <authorList>
            <person name="Ma L."/>
            <person name="Liu K.W."/>
            <person name="Li Z."/>
            <person name="Hsiao Y.Y."/>
            <person name="Qi Y."/>
            <person name="Fu T."/>
            <person name="Tang G.D."/>
            <person name="Zhang D."/>
            <person name="Sun W.H."/>
            <person name="Liu D.K."/>
            <person name="Li Y."/>
            <person name="Chen G.Z."/>
            <person name="Liu X.D."/>
            <person name="Liao X.Y."/>
            <person name="Jiang Y.T."/>
            <person name="Yu X."/>
            <person name="Hao Y."/>
            <person name="Huang J."/>
            <person name="Zhao X.W."/>
            <person name="Ke S."/>
            <person name="Chen Y.Y."/>
            <person name="Wu W.L."/>
            <person name="Hsu J.L."/>
            <person name="Lin Y.F."/>
            <person name="Huang M.D."/>
            <person name="Li C.Y."/>
            <person name="Huang L."/>
            <person name="Wang Z.W."/>
            <person name="Zhao X."/>
            <person name="Zhong W.Y."/>
            <person name="Peng D.H."/>
            <person name="Ahmad S."/>
            <person name="Lan S."/>
            <person name="Zhang J.S."/>
            <person name="Tsai W.C."/>
            <person name="Van de Peer Y."/>
            <person name="Liu Z.J."/>
        </authorList>
    </citation>
    <scope>NUCLEOTIDE SEQUENCE</scope>
    <source>
        <strain evidence="3">CP</strain>
    </source>
</reference>
<evidence type="ECO:0000313" key="4">
    <source>
        <dbReference type="Proteomes" id="UP001180020"/>
    </source>
</evidence>
<feature type="domain" description="Sialate O-acetylesterase" evidence="2">
    <location>
        <begin position="42"/>
        <end position="270"/>
    </location>
</feature>
<reference evidence="3" key="2">
    <citation type="submission" date="2023-06" db="EMBL/GenBank/DDBJ databases">
        <authorList>
            <person name="Ma L."/>
            <person name="Liu K.-W."/>
            <person name="Li Z."/>
            <person name="Hsiao Y.-Y."/>
            <person name="Qi Y."/>
            <person name="Fu T."/>
            <person name="Tang G."/>
            <person name="Zhang D."/>
            <person name="Sun W.-H."/>
            <person name="Liu D.-K."/>
            <person name="Li Y."/>
            <person name="Chen G.-Z."/>
            <person name="Liu X.-D."/>
            <person name="Liao X.-Y."/>
            <person name="Jiang Y.-T."/>
            <person name="Yu X."/>
            <person name="Hao Y."/>
            <person name="Huang J."/>
            <person name="Zhao X.-W."/>
            <person name="Ke S."/>
            <person name="Chen Y.-Y."/>
            <person name="Wu W.-L."/>
            <person name="Hsu J.-L."/>
            <person name="Lin Y.-F."/>
            <person name="Huang M.-D."/>
            <person name="Li C.-Y."/>
            <person name="Huang L."/>
            <person name="Wang Z.-W."/>
            <person name="Zhao X."/>
            <person name="Zhong W.-Y."/>
            <person name="Peng D.-H."/>
            <person name="Ahmad S."/>
            <person name="Lan S."/>
            <person name="Zhang J.-S."/>
            <person name="Tsai W.-C."/>
            <person name="Van De Peer Y."/>
            <person name="Liu Z.-J."/>
        </authorList>
    </citation>
    <scope>NUCLEOTIDE SEQUENCE</scope>
    <source>
        <strain evidence="3">CP</strain>
        <tissue evidence="3">Leaves</tissue>
    </source>
</reference>
<dbReference type="InterPro" id="IPR036514">
    <property type="entry name" value="SGNH_hydro_sf"/>
</dbReference>
<dbReference type="InterPro" id="IPR005181">
    <property type="entry name" value="SASA"/>
</dbReference>